<evidence type="ECO:0000256" key="2">
    <source>
        <dbReference type="SAM" id="MobiDB-lite"/>
    </source>
</evidence>
<keyword evidence="3" id="KW-0812">Transmembrane</keyword>
<evidence type="ECO:0000256" key="1">
    <source>
        <dbReference type="SAM" id="Coils"/>
    </source>
</evidence>
<sequence length="256" mass="28867">MSLDEFDEVNQDAAVAPKKKMTVEKFFQQFNTLDPNNYGGWPLSVKITCWIFIIFLIAALGYFVVIKPKLDAIAAAHAQEQNLLNEFREKDSKLRNLQQYQAQLQEMEANFNQQLEQLPKETEIPGLVEDINVTGVNSGLKFKNIRLENEIKQEFFIEQPISIEATGDYHAFGSFVSGTAALPRIVTMHDFEIVATENKDKKTDIPQVTYKAQAKTYRYVGSADAQTTMESGATDTAANSEKSNKRVNNTAKRGKK</sequence>
<dbReference type="InterPro" id="IPR007445">
    <property type="entry name" value="PilO"/>
</dbReference>
<dbReference type="RefSeq" id="WP_154320248.1">
    <property type="nucleotide sequence ID" value="NZ_CP046045.1"/>
</dbReference>
<dbReference type="Gene3D" id="3.30.70.60">
    <property type="match status" value="1"/>
</dbReference>
<dbReference type="PANTHER" id="PTHR39555">
    <property type="entry name" value="FIMBRIAL ASSEMBLY PROTEIN PILO-LIKE PROTEIN-RELATED"/>
    <property type="match status" value="1"/>
</dbReference>
<gene>
    <name evidence="4" type="primary">pilO</name>
    <name evidence="4" type="ORF">GJD93_02495</name>
</gene>
<dbReference type="Pfam" id="PF04350">
    <property type="entry name" value="PilO"/>
    <property type="match status" value="1"/>
</dbReference>
<reference evidence="5" key="1">
    <citation type="submission" date="2019-11" db="EMBL/GenBank/DDBJ databases">
        <title>Escherichia coli 1916D6.</title>
        <authorList>
            <person name="Yao H."/>
            <person name="Du X."/>
            <person name="Yu R."/>
            <person name="Li A."/>
        </authorList>
    </citation>
    <scope>NUCLEOTIDE SEQUENCE [LARGE SCALE GENOMIC DNA]</scope>
    <source>
        <strain evidence="5">19110F47</strain>
    </source>
</reference>
<accession>A0AAP9GSK8</accession>
<evidence type="ECO:0000256" key="3">
    <source>
        <dbReference type="SAM" id="Phobius"/>
    </source>
</evidence>
<dbReference type="GO" id="GO:0043683">
    <property type="term" value="P:type IV pilus assembly"/>
    <property type="evidence" value="ECO:0007669"/>
    <property type="project" value="InterPro"/>
</dbReference>
<feature type="region of interest" description="Disordered" evidence="2">
    <location>
        <begin position="224"/>
        <end position="256"/>
    </location>
</feature>
<name>A0AAP9GSK8_9GAMM</name>
<keyword evidence="3" id="KW-1133">Transmembrane helix</keyword>
<keyword evidence="3" id="KW-0472">Membrane</keyword>
<dbReference type="GO" id="GO:0043107">
    <property type="term" value="P:type IV pilus-dependent motility"/>
    <property type="evidence" value="ECO:0007669"/>
    <property type="project" value="InterPro"/>
</dbReference>
<dbReference type="InterPro" id="IPR014717">
    <property type="entry name" value="Transl_elong_EF1B/ribsomal_bS6"/>
</dbReference>
<dbReference type="EMBL" id="CP046045">
    <property type="protein sequence ID" value="QGM26630.1"/>
    <property type="molecule type" value="Genomic_DNA"/>
</dbReference>
<organism evidence="4 5">
    <name type="scientific">Acinetobacter towneri</name>
    <dbReference type="NCBI Taxonomy" id="202956"/>
    <lineage>
        <taxon>Bacteria</taxon>
        <taxon>Pseudomonadati</taxon>
        <taxon>Pseudomonadota</taxon>
        <taxon>Gammaproteobacteria</taxon>
        <taxon>Moraxellales</taxon>
        <taxon>Moraxellaceae</taxon>
        <taxon>Acinetobacter</taxon>
    </lineage>
</organism>
<feature type="transmembrane region" description="Helical" evidence="3">
    <location>
        <begin position="43"/>
        <end position="65"/>
    </location>
</feature>
<dbReference type="AlphaFoldDB" id="A0AAP9GSK8"/>
<protein>
    <submittedName>
        <fullName evidence="4">Type 4a pilus biogenesis protein PilO</fullName>
    </submittedName>
</protein>
<feature type="coiled-coil region" evidence="1">
    <location>
        <begin position="90"/>
        <end position="117"/>
    </location>
</feature>
<dbReference type="PANTHER" id="PTHR39555:SF1">
    <property type="entry name" value="TYPE IV PILUS INNER MEMBRANE COMPONENT PILO"/>
    <property type="match status" value="1"/>
</dbReference>
<proteinExistence type="predicted"/>
<evidence type="ECO:0000313" key="4">
    <source>
        <dbReference type="EMBL" id="QGM26630.1"/>
    </source>
</evidence>
<dbReference type="Proteomes" id="UP000405075">
    <property type="component" value="Chromosome"/>
</dbReference>
<keyword evidence="1" id="KW-0175">Coiled coil</keyword>
<evidence type="ECO:0000313" key="5">
    <source>
        <dbReference type="Proteomes" id="UP000405075"/>
    </source>
</evidence>